<dbReference type="InterPro" id="IPR046945">
    <property type="entry name" value="RHMD-like"/>
</dbReference>
<gene>
    <name evidence="6" type="ORF">OHA22_04120</name>
</gene>
<evidence type="ECO:0000313" key="6">
    <source>
        <dbReference type="EMBL" id="WTT14764.1"/>
    </source>
</evidence>
<keyword evidence="4" id="KW-1133">Transmembrane helix</keyword>
<keyword evidence="2" id="KW-0479">Metal-binding</keyword>
<dbReference type="PANTHER" id="PTHR13794">
    <property type="entry name" value="ENOLASE SUPERFAMILY, MANDELATE RACEMASE"/>
    <property type="match status" value="1"/>
</dbReference>
<name>A0AAU1ZSF6_9ACTN</name>
<dbReference type="SMART" id="SM00922">
    <property type="entry name" value="MR_MLE"/>
    <property type="match status" value="1"/>
</dbReference>
<evidence type="ECO:0000256" key="3">
    <source>
        <dbReference type="ARBA" id="ARBA00022842"/>
    </source>
</evidence>
<organism evidence="6">
    <name type="scientific">Streptomyces sp. NBC_00093</name>
    <dbReference type="NCBI Taxonomy" id="2975649"/>
    <lineage>
        <taxon>Bacteria</taxon>
        <taxon>Bacillati</taxon>
        <taxon>Actinomycetota</taxon>
        <taxon>Actinomycetes</taxon>
        <taxon>Kitasatosporales</taxon>
        <taxon>Streptomycetaceae</taxon>
        <taxon>Streptomyces</taxon>
    </lineage>
</organism>
<sequence>MNRPMGNERLTVRSVRARAVNVPLARPVRTAVGDVPTAPLVLIDVDTHEGIHGRSYIFGYTDRTLGALVRLITDIGPELAGKSVAPAERMRDFDRRFKLLGWQGLVGMVVGGLDMALWDALGQAAGLPVVALLGGEPKPLPAYDSYGVVDPVQDAPVLEKAVARGFRGIKIKLAGRTAEDDVNVVREVRETIGPDVALMVDYNQSLTPTEAVKRINRLAAYDLAWVEEPVPADDLHGHAAVRRASPVPIQTGENWWFPRGMANAVTVRASDLCMLDIMKIGGVTGWLQAMGQADAASLPLSSHLFMEASAHTLAVTPTAHWLEHLDFAGPLLAEPLQPVDGTITARGPGLGITWDEEAITRFSH</sequence>
<evidence type="ECO:0000256" key="4">
    <source>
        <dbReference type="SAM" id="Phobius"/>
    </source>
</evidence>
<dbReference type="Gene3D" id="3.20.20.120">
    <property type="entry name" value="Enolase-like C-terminal domain"/>
    <property type="match status" value="1"/>
</dbReference>
<dbReference type="AlphaFoldDB" id="A0AAU1ZSF6"/>
<dbReference type="Pfam" id="PF02746">
    <property type="entry name" value="MR_MLE_N"/>
    <property type="match status" value="1"/>
</dbReference>
<dbReference type="InterPro" id="IPR029017">
    <property type="entry name" value="Enolase-like_N"/>
</dbReference>
<dbReference type="GO" id="GO:0016052">
    <property type="term" value="P:carbohydrate catabolic process"/>
    <property type="evidence" value="ECO:0007669"/>
    <property type="project" value="TreeGrafter"/>
</dbReference>
<dbReference type="PROSITE" id="PS00909">
    <property type="entry name" value="MR_MLE_2"/>
    <property type="match status" value="1"/>
</dbReference>
<dbReference type="InterPro" id="IPR013342">
    <property type="entry name" value="Mandelate_racemase_C"/>
</dbReference>
<keyword evidence="3" id="KW-0460">Magnesium</keyword>
<evidence type="ECO:0000256" key="1">
    <source>
        <dbReference type="ARBA" id="ARBA00001946"/>
    </source>
</evidence>
<dbReference type="InterPro" id="IPR029065">
    <property type="entry name" value="Enolase_C-like"/>
</dbReference>
<evidence type="ECO:0000256" key="2">
    <source>
        <dbReference type="ARBA" id="ARBA00022723"/>
    </source>
</evidence>
<dbReference type="SFLD" id="SFLDG00179">
    <property type="entry name" value="mandelate_racemase"/>
    <property type="match status" value="1"/>
</dbReference>
<dbReference type="SUPFAM" id="SSF54826">
    <property type="entry name" value="Enolase N-terminal domain-like"/>
    <property type="match status" value="1"/>
</dbReference>
<protein>
    <recommendedName>
        <fullName evidence="5">Mandelate racemase/muconate lactonizing enzyme C-terminal domain-containing protein</fullName>
    </recommendedName>
</protein>
<accession>A0AAU1ZSF6</accession>
<dbReference type="EMBL" id="CP108222">
    <property type="protein sequence ID" value="WTT14764.1"/>
    <property type="molecule type" value="Genomic_DNA"/>
</dbReference>
<dbReference type="InterPro" id="IPR013341">
    <property type="entry name" value="Mandelate_racemase_N_dom"/>
</dbReference>
<dbReference type="GO" id="GO:0000287">
    <property type="term" value="F:magnesium ion binding"/>
    <property type="evidence" value="ECO:0007669"/>
    <property type="project" value="TreeGrafter"/>
</dbReference>
<reference evidence="6" key="1">
    <citation type="submission" date="2022-10" db="EMBL/GenBank/DDBJ databases">
        <title>The complete genomes of actinobacterial strains from the NBC collection.</title>
        <authorList>
            <person name="Joergensen T.S."/>
            <person name="Alvarez Arevalo M."/>
            <person name="Sterndorff E.B."/>
            <person name="Faurdal D."/>
            <person name="Vuksanovic O."/>
            <person name="Mourched A.-S."/>
            <person name="Charusanti P."/>
            <person name="Shaw S."/>
            <person name="Blin K."/>
            <person name="Weber T."/>
        </authorList>
    </citation>
    <scope>NUCLEOTIDE SEQUENCE</scope>
    <source>
        <strain evidence="6">NBC_00093</strain>
    </source>
</reference>
<dbReference type="Pfam" id="PF13378">
    <property type="entry name" value="MR_MLE_C"/>
    <property type="match status" value="1"/>
</dbReference>
<evidence type="ECO:0000259" key="5">
    <source>
        <dbReference type="SMART" id="SM00922"/>
    </source>
</evidence>
<keyword evidence="4" id="KW-0812">Transmembrane</keyword>
<comment type="cofactor">
    <cofactor evidence="1">
        <name>Mg(2+)</name>
        <dbReference type="ChEBI" id="CHEBI:18420"/>
    </cofactor>
</comment>
<keyword evidence="4" id="KW-0472">Membrane</keyword>
<dbReference type="InterPro" id="IPR018110">
    <property type="entry name" value="Mandel_Rmase/mucon_lact_enz_CS"/>
</dbReference>
<feature type="domain" description="Mandelate racemase/muconate lactonizing enzyme C-terminal" evidence="5">
    <location>
        <begin position="151"/>
        <end position="248"/>
    </location>
</feature>
<dbReference type="InterPro" id="IPR036849">
    <property type="entry name" value="Enolase-like_C_sf"/>
</dbReference>
<dbReference type="PANTHER" id="PTHR13794:SF58">
    <property type="entry name" value="MITOCHONDRIAL ENOLASE SUPERFAMILY MEMBER 1"/>
    <property type="match status" value="1"/>
</dbReference>
<feature type="transmembrane region" description="Helical" evidence="4">
    <location>
        <begin position="99"/>
        <end position="118"/>
    </location>
</feature>
<dbReference type="GO" id="GO:0009063">
    <property type="term" value="P:amino acid catabolic process"/>
    <property type="evidence" value="ECO:0007669"/>
    <property type="project" value="InterPro"/>
</dbReference>
<dbReference type="SFLD" id="SFLDS00001">
    <property type="entry name" value="Enolase"/>
    <property type="match status" value="1"/>
</dbReference>
<dbReference type="SUPFAM" id="SSF51604">
    <property type="entry name" value="Enolase C-terminal domain-like"/>
    <property type="match status" value="1"/>
</dbReference>
<dbReference type="GO" id="GO:0016836">
    <property type="term" value="F:hydro-lyase activity"/>
    <property type="evidence" value="ECO:0007669"/>
    <property type="project" value="TreeGrafter"/>
</dbReference>
<dbReference type="Gene3D" id="3.30.390.10">
    <property type="entry name" value="Enolase-like, N-terminal domain"/>
    <property type="match status" value="1"/>
</dbReference>
<proteinExistence type="predicted"/>